<dbReference type="PANTHER" id="PTHR10569">
    <property type="entry name" value="GLYCOGEN DEBRANCHING ENZYME"/>
    <property type="match status" value="1"/>
</dbReference>
<gene>
    <name evidence="21" type="ORF">PSEUBRA_SCAF9g01298</name>
</gene>
<dbReference type="GeneID" id="27422319"/>
<evidence type="ECO:0000256" key="13">
    <source>
        <dbReference type="ARBA" id="ARBA00023268"/>
    </source>
</evidence>
<accession>V5E335</accession>
<evidence type="ECO:0000256" key="8">
    <source>
        <dbReference type="ARBA" id="ARBA00022490"/>
    </source>
</evidence>
<dbReference type="GO" id="GO:0004135">
    <property type="term" value="F:amylo-alpha-1,6-glucosidase activity"/>
    <property type="evidence" value="ECO:0007669"/>
    <property type="project" value="UniProtKB-EC"/>
</dbReference>
<dbReference type="SUPFAM" id="SSF48208">
    <property type="entry name" value="Six-hairpin glycosidases"/>
    <property type="match status" value="1"/>
</dbReference>
<evidence type="ECO:0000256" key="6">
    <source>
        <dbReference type="ARBA" id="ARBA00012778"/>
    </source>
</evidence>
<sequence>MSSANVSTNGSGQHGHAEPIKVFELVLEQDGSPSEQKSYIRLPAPVQPYVLRFSIEAGSTASSDARLYTNYSNKQGAFARTSFEKTPFTSSASSANRVDLLIKTAGVFEFYVEYTTDENDQAAGDLFERKEKSSALKRGKSGHFNVDPILQAPVRKSILSENGKPLSAKEGGGAVTSKSDFLALDAIVMQTLISKWAGPLSEWGVHLDSARDAGYNMIHFPPLNVRGASNSPYSVADQHDFTHDLYPKEIQGPSQKAERVKQLRSVLHNMKTKHGLLSMSDVVWNHTAHNSEWLNEHPDAAYSPANSPHLQPADELEKALLDINGRLQEYGVSEELHSDSDVAKVISAVKEHALGPLKLWQYYVVDVKAAKESFRAAVSSSGKSDSQTGAKPSAASLKDVAEKIRASAVQNEMTLAGRFATTIDAKAAVQIIKSEFDTSDVEQSVDLFAKVADEVNATYYALYDDDVKAILSNLEGRLKFTRIDSNGPKLGKISAQSPFFEPYFTRLDPKHPKAAGRDPKELSLANNGWIWAANPLEDFASNKSRVYLRRELIVWGDCVKLRYGSGPRDSPYLWKHMEEYTTLLASNFDALRIDNCHSTPIHVGEHFLDIARRVNPNVYVIAELFTGSAEMDVHFVSRLGINSLIREMENGHDPKEESRLLYRFGVNKPIGSMDGACLTTAAKISLPEANLKDADCLVEQLSGSSPHALFMDVTHDNETPTMKRTTEDAITMGALVAFSWSAIGSTKGFDDLFPKTLDVVQEIRRYRPIANPEESGIGAVKRVVNHLHIEMVRNGYSEGHVHQENDYLVMHRVHPQTHCGFVCVAHTAFHKGSKDRGQAGPFKFDRTRVNYILGKTLEVSSTEVAHDPKFLDGLPSKLIDLAEPEVRVTEDGGRLRYSEVVVPDFFPPGSVMLFATEMENIDRDIDSQCLSGADEAMANLDLVDLNAVLYRADGEEKDVTEGNDGVYTIPSCDPLVYCGLEGWMAVLRPIIQSNDLGHPLCGHLRDGTWALDYVHKRLLKQVDVLPRLSEPAKWLSQRFDLIRDTAPNFMRPKYFALVIKAAYDAAVRKALSRMSPFIKDGHDFIKALALCAVQMNGLVKSASLWPDKQVGSMSAGLPFFTAGWARLWGRDVFIALRGLYLVTGMYGAAREHILAFGSTLKHGLIPNLLDSGRTPRYNCRDGPWFFAQNVQDYTKMVPDGEKILSEKVARRFPLNDEWVPWDDAKAYAHKSTVAELIQEILQRHASGIHFREYNAGPAIDQDMHPEGFNIDIDVDWDSGIIFGGNEHNCGTWQDKNGSSAKAGNKGVPGSPRNGAAVEITALLKSTLSWVAALEKKGVWKEGKGVEATVKDQKKLVTYKEWADLLQKSFERAYYIPLDETEDSSYDLDPKLVNRRGVYKDVYGSSKGREWADYQFRSNFPIAMCVAPELFKPEHAMNALNKAREVLVGPIGMKTLDASDWNYRPNYDQRENDDPATSCGWNYHNGPEWGWLRGYYLRAVAIFGAKAGVERSVLNHRINSMTLDCRQHIRSSPWAGLPELTNADGAHCPDSCSTQAWSAAALLDALEEMAK</sequence>
<comment type="subcellular location">
    <subcellularLocation>
        <location evidence="4">Cytoplasm</location>
    </subcellularLocation>
</comment>
<dbReference type="InterPro" id="IPR010401">
    <property type="entry name" value="AGL/Gdb1"/>
</dbReference>
<keyword evidence="22" id="KW-1185">Reference proteome</keyword>
<dbReference type="FunFam" id="1.50.10.10:FF:000039">
    <property type="entry name" value="Glycogen debranching enzyme Gdb1, putative"/>
    <property type="match status" value="1"/>
</dbReference>
<keyword evidence="11" id="KW-0378">Hydrolase</keyword>
<keyword evidence="9" id="KW-0328">Glycosyltransferase</keyword>
<dbReference type="InterPro" id="IPR008928">
    <property type="entry name" value="6-hairpin_glycosidase_sf"/>
</dbReference>
<keyword evidence="8" id="KW-0963">Cytoplasm</keyword>
<dbReference type="GO" id="GO:0005737">
    <property type="term" value="C:cytoplasm"/>
    <property type="evidence" value="ECO:0007669"/>
    <property type="project" value="UniProtKB-SubCell"/>
</dbReference>
<dbReference type="RefSeq" id="XP_016289530.1">
    <property type="nucleotide sequence ID" value="XM_016439602.1"/>
</dbReference>
<dbReference type="OrthoDB" id="10248904at2759"/>
<dbReference type="EC" id="2.4.1.25" evidence="5"/>
<evidence type="ECO:0000313" key="21">
    <source>
        <dbReference type="EMBL" id="EST04541.1"/>
    </source>
</evidence>
<feature type="domain" description="Glycogen debranching enzyme glucanotransferase" evidence="19">
    <location>
        <begin position="181"/>
        <end position="619"/>
    </location>
</feature>
<evidence type="ECO:0000256" key="3">
    <source>
        <dbReference type="ARBA" id="ARBA00003530"/>
    </source>
</evidence>
<evidence type="ECO:0000256" key="5">
    <source>
        <dbReference type="ARBA" id="ARBA00012560"/>
    </source>
</evidence>
<dbReference type="InterPro" id="IPR012341">
    <property type="entry name" value="6hp_glycosidase-like_sf"/>
</dbReference>
<protein>
    <recommendedName>
        <fullName evidence="7">Glycogen debranching enzyme</fullName>
        <ecNumber evidence="5">2.4.1.25</ecNumber>
        <ecNumber evidence="6">3.2.1.33</ecNumber>
    </recommendedName>
    <alternativeName>
        <fullName evidence="16">Glycogen debrancher</fullName>
    </alternativeName>
</protein>
<name>V5E335_KALBG</name>
<dbReference type="Pfam" id="PF14701">
    <property type="entry name" value="hDGE_amylase"/>
    <property type="match status" value="1"/>
</dbReference>
<feature type="domain" description="Glycogen debranching enzyme central" evidence="20">
    <location>
        <begin position="776"/>
        <end position="1018"/>
    </location>
</feature>
<comment type="catalytic activity">
    <reaction evidence="2">
        <text>Hydrolysis of (1-&gt;6)-alpha-D-glucosidic branch linkages in glycogen phosphorylase limit dextrin.</text>
        <dbReference type="EC" id="3.2.1.33"/>
    </reaction>
</comment>
<comment type="catalytic activity">
    <reaction evidence="1">
        <text>Transfers a segment of a (1-&gt;4)-alpha-D-glucan to a new position in an acceptor, which may be glucose or a (1-&gt;4)-alpha-D-glucan.</text>
        <dbReference type="EC" id="2.4.1.25"/>
    </reaction>
</comment>
<organism evidence="21 22">
    <name type="scientific">Kalmanozyma brasiliensis (strain GHG001)</name>
    <name type="common">Yeast</name>
    <name type="synonym">Pseudozyma brasiliensis</name>
    <dbReference type="NCBI Taxonomy" id="1365824"/>
    <lineage>
        <taxon>Eukaryota</taxon>
        <taxon>Fungi</taxon>
        <taxon>Dikarya</taxon>
        <taxon>Basidiomycota</taxon>
        <taxon>Ustilaginomycotina</taxon>
        <taxon>Ustilaginomycetes</taxon>
        <taxon>Ustilaginales</taxon>
        <taxon>Ustilaginaceae</taxon>
        <taxon>Kalmanozyma</taxon>
    </lineage>
</organism>
<dbReference type="Pfam" id="PF14702">
    <property type="entry name" value="hGDE_central"/>
    <property type="match status" value="1"/>
</dbReference>
<dbReference type="HOGENOM" id="CLU_001517_2_0_1"/>
<comment type="similarity">
    <text evidence="15">Belongs to the glycogen debranching enzyme family.</text>
</comment>
<dbReference type="InterPro" id="IPR032790">
    <property type="entry name" value="GDE_C"/>
</dbReference>
<proteinExistence type="inferred from homology"/>
<comment type="function">
    <text evidence="3">Multifunctional enzyme acting as 1,4-alpha-D-glucan:1,4-alpha-D-glucan 4-alpha-D-glycosyltransferase and amylo-1,6-glucosidase in glycogen degradation.</text>
</comment>
<evidence type="ECO:0000256" key="9">
    <source>
        <dbReference type="ARBA" id="ARBA00022676"/>
    </source>
</evidence>
<dbReference type="CDD" id="cd11327">
    <property type="entry name" value="AmyAc_Glg_debranch_2"/>
    <property type="match status" value="1"/>
</dbReference>
<dbReference type="Pfam" id="PF06202">
    <property type="entry name" value="GDE_C"/>
    <property type="match status" value="1"/>
</dbReference>
<dbReference type="FunFam" id="3.20.20.80:FF:000204">
    <property type="entry name" value="Probable 4-alpha-glucanotransferase / amylo-1,6-glucosidase (Glycogen-debranching enzyme)"/>
    <property type="match status" value="1"/>
</dbReference>
<dbReference type="InterPro" id="IPR032788">
    <property type="entry name" value="AGL_central"/>
</dbReference>
<evidence type="ECO:0000259" key="20">
    <source>
        <dbReference type="Pfam" id="PF14702"/>
    </source>
</evidence>
<evidence type="ECO:0000256" key="4">
    <source>
        <dbReference type="ARBA" id="ARBA00004496"/>
    </source>
</evidence>
<dbReference type="OMA" id="YEEGHVH"/>
<dbReference type="EMBL" id="KI545895">
    <property type="protein sequence ID" value="EST04541.1"/>
    <property type="molecule type" value="Genomic_DNA"/>
</dbReference>
<evidence type="ECO:0000256" key="1">
    <source>
        <dbReference type="ARBA" id="ARBA00000439"/>
    </source>
</evidence>
<evidence type="ECO:0000256" key="14">
    <source>
        <dbReference type="ARBA" id="ARBA00023295"/>
    </source>
</evidence>
<evidence type="ECO:0000259" key="17">
    <source>
        <dbReference type="Pfam" id="PF06202"/>
    </source>
</evidence>
<keyword evidence="13" id="KW-0511">Multifunctional enzyme</keyword>
<evidence type="ECO:0000259" key="18">
    <source>
        <dbReference type="Pfam" id="PF14699"/>
    </source>
</evidence>
<evidence type="ECO:0000256" key="11">
    <source>
        <dbReference type="ARBA" id="ARBA00022801"/>
    </source>
</evidence>
<dbReference type="GO" id="GO:0004134">
    <property type="term" value="F:4-alpha-glucanotransferase activity"/>
    <property type="evidence" value="ECO:0007669"/>
    <property type="project" value="UniProtKB-EC"/>
</dbReference>
<evidence type="ECO:0000313" key="22">
    <source>
        <dbReference type="Proteomes" id="UP000019377"/>
    </source>
</evidence>
<feature type="domain" description="Glycogen debranching enzyme C-terminal" evidence="17">
    <location>
        <begin position="1107"/>
        <end position="1562"/>
    </location>
</feature>
<dbReference type="InterPro" id="IPR032792">
    <property type="entry name" value="AGL_glucanoTrfase"/>
</dbReference>
<keyword evidence="12" id="KW-0320">Glycogen biosynthesis</keyword>
<dbReference type="EC" id="3.2.1.33" evidence="6"/>
<dbReference type="GO" id="GO:0005980">
    <property type="term" value="P:glycogen catabolic process"/>
    <property type="evidence" value="ECO:0007669"/>
    <property type="project" value="InterPro"/>
</dbReference>
<dbReference type="PANTHER" id="PTHR10569:SF2">
    <property type="entry name" value="GLYCOGEN DEBRANCHING ENZYME"/>
    <property type="match status" value="1"/>
</dbReference>
<evidence type="ECO:0000256" key="10">
    <source>
        <dbReference type="ARBA" id="ARBA00022679"/>
    </source>
</evidence>
<dbReference type="SUPFAM" id="SSF51445">
    <property type="entry name" value="(Trans)glycosidases"/>
    <property type="match status" value="1"/>
</dbReference>
<evidence type="ECO:0000256" key="16">
    <source>
        <dbReference type="ARBA" id="ARBA00031477"/>
    </source>
</evidence>
<evidence type="ECO:0000256" key="2">
    <source>
        <dbReference type="ARBA" id="ARBA00000927"/>
    </source>
</evidence>
<dbReference type="GO" id="GO:0005978">
    <property type="term" value="P:glycogen biosynthetic process"/>
    <property type="evidence" value="ECO:0007669"/>
    <property type="project" value="UniProtKB-KW"/>
</dbReference>
<feature type="domain" description="Eukaryotic glycogen debranching enzyme N-terminal" evidence="18">
    <location>
        <begin position="51"/>
        <end position="151"/>
    </location>
</feature>
<dbReference type="Gene3D" id="3.20.20.80">
    <property type="entry name" value="Glycosidases"/>
    <property type="match status" value="2"/>
</dbReference>
<keyword evidence="14" id="KW-0326">Glycosidase</keyword>
<reference evidence="22" key="1">
    <citation type="journal article" date="2013" name="Genome Announc.">
        <title>Draft genome sequence of Pseudozyma brasiliensis sp. nov. strain GHG001, a high producer of endo-1,4-xylanase isolated from an insect pest of sugarcane.</title>
        <authorList>
            <person name="Oliveira J.V.D.C."/>
            <person name="dos Santos R.A.C."/>
            <person name="Borges T.A."/>
            <person name="Riano-Pachon D.M."/>
            <person name="Goldman G.H."/>
        </authorList>
    </citation>
    <scope>NUCLEOTIDE SEQUENCE [LARGE SCALE GENOMIC DNA]</scope>
    <source>
        <strain evidence="22">GHG001</strain>
    </source>
</reference>
<evidence type="ECO:0000259" key="19">
    <source>
        <dbReference type="Pfam" id="PF14701"/>
    </source>
</evidence>
<dbReference type="Gene3D" id="1.50.10.10">
    <property type="match status" value="1"/>
</dbReference>
<dbReference type="Pfam" id="PF14699">
    <property type="entry name" value="hGDE_N"/>
    <property type="match status" value="1"/>
</dbReference>
<dbReference type="Proteomes" id="UP000019377">
    <property type="component" value="Unassembled WGS sequence"/>
</dbReference>
<dbReference type="InterPro" id="IPR017853">
    <property type="entry name" value="GH"/>
</dbReference>
<dbReference type="InterPro" id="IPR029436">
    <property type="entry name" value="AGL_euk_N"/>
</dbReference>
<dbReference type="eggNOG" id="KOG3625">
    <property type="taxonomic scope" value="Eukaryota"/>
</dbReference>
<evidence type="ECO:0000256" key="15">
    <source>
        <dbReference type="ARBA" id="ARBA00025780"/>
    </source>
</evidence>
<evidence type="ECO:0000256" key="7">
    <source>
        <dbReference type="ARBA" id="ARBA00020723"/>
    </source>
</evidence>
<dbReference type="STRING" id="1365824.V5E335"/>
<evidence type="ECO:0000256" key="12">
    <source>
        <dbReference type="ARBA" id="ARBA00023056"/>
    </source>
</evidence>
<keyword evidence="10" id="KW-0808">Transferase</keyword>